<dbReference type="AlphaFoldDB" id="A0A9R0VFM9"/>
<organism evidence="2 3">
    <name type="scientific">Triticum turgidum subsp. durum</name>
    <name type="common">Durum wheat</name>
    <name type="synonym">Triticum durum</name>
    <dbReference type="NCBI Taxonomy" id="4567"/>
    <lineage>
        <taxon>Eukaryota</taxon>
        <taxon>Viridiplantae</taxon>
        <taxon>Streptophyta</taxon>
        <taxon>Embryophyta</taxon>
        <taxon>Tracheophyta</taxon>
        <taxon>Spermatophyta</taxon>
        <taxon>Magnoliopsida</taxon>
        <taxon>Liliopsida</taxon>
        <taxon>Poales</taxon>
        <taxon>Poaceae</taxon>
        <taxon>BOP clade</taxon>
        <taxon>Pooideae</taxon>
        <taxon>Triticodae</taxon>
        <taxon>Triticeae</taxon>
        <taxon>Triticinae</taxon>
        <taxon>Triticum</taxon>
    </lineage>
</organism>
<dbReference type="Proteomes" id="UP000324705">
    <property type="component" value="Chromosome 3A"/>
</dbReference>
<proteinExistence type="predicted"/>
<keyword evidence="1" id="KW-0732">Signal</keyword>
<evidence type="ECO:0000256" key="1">
    <source>
        <dbReference type="SAM" id="SignalP"/>
    </source>
</evidence>
<reference evidence="2 3" key="1">
    <citation type="submission" date="2017-09" db="EMBL/GenBank/DDBJ databases">
        <authorList>
            <consortium name="International Durum Wheat Genome Sequencing Consortium (IDWGSC)"/>
            <person name="Milanesi L."/>
        </authorList>
    </citation>
    <scope>NUCLEOTIDE SEQUENCE [LARGE SCALE GENOMIC DNA]</scope>
    <source>
        <strain evidence="3">cv. Svevo</strain>
    </source>
</reference>
<keyword evidence="3" id="KW-1185">Reference proteome</keyword>
<evidence type="ECO:0000313" key="2">
    <source>
        <dbReference type="EMBL" id="VAH57382.1"/>
    </source>
</evidence>
<gene>
    <name evidence="2" type="ORF">TRITD_3Av1G027450</name>
</gene>
<dbReference type="Gramene" id="TRITD3Av1G027450.7">
    <property type="protein sequence ID" value="TRITD3Av1G027450.7"/>
    <property type="gene ID" value="TRITD3Av1G027450"/>
</dbReference>
<sequence length="70" mass="7849">MARRFLAVLTVALALLQAASAKSWLDKRFNTDGTVRTGYDASGQQVVMLNLNSRWQRGRKSDFAFPNSFP</sequence>
<dbReference type="EMBL" id="LT934115">
    <property type="protein sequence ID" value="VAH57382.1"/>
    <property type="molecule type" value="Genomic_DNA"/>
</dbReference>
<name>A0A9R0VFM9_TRITD</name>
<protein>
    <recommendedName>
        <fullName evidence="4">Xyloglucan endotransglucosylase/hydrolase</fullName>
    </recommendedName>
</protein>
<feature type="chain" id="PRO_5040340106" description="Xyloglucan endotransglucosylase/hydrolase" evidence="1">
    <location>
        <begin position="22"/>
        <end position="70"/>
    </location>
</feature>
<evidence type="ECO:0008006" key="4">
    <source>
        <dbReference type="Google" id="ProtNLM"/>
    </source>
</evidence>
<accession>A0A9R0VFM9</accession>
<feature type="signal peptide" evidence="1">
    <location>
        <begin position="1"/>
        <end position="21"/>
    </location>
</feature>
<evidence type="ECO:0000313" key="3">
    <source>
        <dbReference type="Proteomes" id="UP000324705"/>
    </source>
</evidence>